<dbReference type="EMBL" id="QBKP01000002">
    <property type="protein sequence ID" value="PTX52578.1"/>
    <property type="molecule type" value="Genomic_DNA"/>
</dbReference>
<organism evidence="1 2">
    <name type="scientific">Gemmobacter caeni</name>
    <dbReference type="NCBI Taxonomy" id="589035"/>
    <lineage>
        <taxon>Bacteria</taxon>
        <taxon>Pseudomonadati</taxon>
        <taxon>Pseudomonadota</taxon>
        <taxon>Alphaproteobacteria</taxon>
        <taxon>Rhodobacterales</taxon>
        <taxon>Paracoccaceae</taxon>
        <taxon>Gemmobacter</taxon>
    </lineage>
</organism>
<keyword evidence="2" id="KW-1185">Reference proteome</keyword>
<dbReference type="RefSeq" id="WP_108127994.1">
    <property type="nucleotide sequence ID" value="NZ_VLLH01000003.1"/>
</dbReference>
<comment type="caution">
    <text evidence="1">The sequence shown here is derived from an EMBL/GenBank/DDBJ whole genome shotgun (WGS) entry which is preliminary data.</text>
</comment>
<proteinExistence type="predicted"/>
<name>A0A2T6B977_9RHOB</name>
<gene>
    <name evidence="1" type="ORF">C8N34_102358</name>
</gene>
<sequence>MSRQHATRTCHFCGVQAPQPEMIRDQIYVESGQSKSSITGATIIGAAAGSRSAKRALERTVFGAGNRTYLRKREIWRCDASDCRSQAQAAARNSRKSQGMPVWLGVLIRNRGKPRTSVRGRIAKGRSDGALRLDRAPLPA</sequence>
<reference evidence="1 2" key="1">
    <citation type="submission" date="2018-04" db="EMBL/GenBank/DDBJ databases">
        <title>Genomic Encyclopedia of Archaeal and Bacterial Type Strains, Phase II (KMG-II): from individual species to whole genera.</title>
        <authorList>
            <person name="Goeker M."/>
        </authorList>
    </citation>
    <scope>NUCLEOTIDE SEQUENCE [LARGE SCALE GENOMIC DNA]</scope>
    <source>
        <strain evidence="1 2">DSM 21823</strain>
    </source>
</reference>
<dbReference type="Proteomes" id="UP000244224">
    <property type="component" value="Unassembled WGS sequence"/>
</dbReference>
<evidence type="ECO:0000313" key="2">
    <source>
        <dbReference type="Proteomes" id="UP000244224"/>
    </source>
</evidence>
<protein>
    <submittedName>
        <fullName evidence="1">Uncharacterized protein</fullName>
    </submittedName>
</protein>
<accession>A0A2T6B977</accession>
<dbReference type="AlphaFoldDB" id="A0A2T6B977"/>
<evidence type="ECO:0000313" key="1">
    <source>
        <dbReference type="EMBL" id="PTX52578.1"/>
    </source>
</evidence>